<evidence type="ECO:0000313" key="2">
    <source>
        <dbReference type="EMBL" id="CAF5211640.1"/>
    </source>
</evidence>
<reference evidence="2" key="1">
    <citation type="submission" date="2021-02" db="EMBL/GenBank/DDBJ databases">
        <authorList>
            <person name="Nowell W R."/>
        </authorList>
    </citation>
    <scope>NUCLEOTIDE SEQUENCE</scope>
</reference>
<dbReference type="Proteomes" id="UP000681967">
    <property type="component" value="Unassembled WGS sequence"/>
</dbReference>
<dbReference type="InterPro" id="IPR036085">
    <property type="entry name" value="PAZ_dom_sf"/>
</dbReference>
<name>A0A8S3J5C0_9BILA</name>
<gene>
    <name evidence="1" type="ORF">BYL167_LOCUS69989</name>
    <name evidence="2" type="ORF">SMN809_LOCUS78543</name>
</gene>
<dbReference type="EMBL" id="CAJOBH010251670">
    <property type="protein sequence ID" value="CAF5139905.1"/>
    <property type="molecule type" value="Genomic_DNA"/>
</dbReference>
<dbReference type="EMBL" id="CAJOBI010340103">
    <property type="protein sequence ID" value="CAF5211640.1"/>
    <property type="molecule type" value="Genomic_DNA"/>
</dbReference>
<dbReference type="SUPFAM" id="SSF101690">
    <property type="entry name" value="PAZ domain"/>
    <property type="match status" value="1"/>
</dbReference>
<proteinExistence type="predicted"/>
<dbReference type="AlphaFoldDB" id="A0A8S3J5C0"/>
<sequence>IELRKIRRETLAKADIKDVAFDGTLLYSFEDFGLEKMIACKHPITNEPLLIKIKRTSTASPESPEFFHLANLIVRKLLEIAGLKLLGRNYYSFDKKIELERYKLTLFPGFMTAVNVYEGSFHCRILMSTYHESIRQNLFENL</sequence>
<dbReference type="Proteomes" id="UP000676336">
    <property type="component" value="Unassembled WGS sequence"/>
</dbReference>
<feature type="non-terminal residue" evidence="2">
    <location>
        <position position="1"/>
    </location>
</feature>
<evidence type="ECO:0000313" key="3">
    <source>
        <dbReference type="Proteomes" id="UP000676336"/>
    </source>
</evidence>
<evidence type="ECO:0000313" key="1">
    <source>
        <dbReference type="EMBL" id="CAF5139905.1"/>
    </source>
</evidence>
<protein>
    <submittedName>
        <fullName evidence="2">Uncharacterized protein</fullName>
    </submittedName>
</protein>
<organism evidence="2 3">
    <name type="scientific">Rotaria magnacalcarata</name>
    <dbReference type="NCBI Taxonomy" id="392030"/>
    <lineage>
        <taxon>Eukaryota</taxon>
        <taxon>Metazoa</taxon>
        <taxon>Spiralia</taxon>
        <taxon>Gnathifera</taxon>
        <taxon>Rotifera</taxon>
        <taxon>Eurotatoria</taxon>
        <taxon>Bdelloidea</taxon>
        <taxon>Philodinida</taxon>
        <taxon>Philodinidae</taxon>
        <taxon>Rotaria</taxon>
    </lineage>
</organism>
<comment type="caution">
    <text evidence="2">The sequence shown here is derived from an EMBL/GenBank/DDBJ whole genome shotgun (WGS) entry which is preliminary data.</text>
</comment>
<accession>A0A8S3J5C0</accession>